<keyword evidence="4" id="KW-1185">Reference proteome</keyword>
<feature type="region of interest" description="Disordered" evidence="2">
    <location>
        <begin position="63"/>
        <end position="86"/>
    </location>
</feature>
<evidence type="ECO:0000256" key="1">
    <source>
        <dbReference type="SAM" id="Coils"/>
    </source>
</evidence>
<evidence type="ECO:0000313" key="4">
    <source>
        <dbReference type="Proteomes" id="UP001244552"/>
    </source>
</evidence>
<dbReference type="Proteomes" id="UP001244552">
    <property type="component" value="Unassembled WGS sequence"/>
</dbReference>
<name>A0ABU0MEF2_9PROT</name>
<reference evidence="3 4" key="1">
    <citation type="submission" date="2023-07" db="EMBL/GenBank/DDBJ databases">
        <title>Genomic Encyclopedia of Type Strains, Phase IV (KMG-IV): sequencing the most valuable type-strain genomes for metagenomic binning, comparative biology and taxonomic classification.</title>
        <authorList>
            <person name="Goeker M."/>
        </authorList>
    </citation>
    <scope>NUCLEOTIDE SEQUENCE [LARGE SCALE GENOMIC DNA]</scope>
    <source>
        <strain evidence="3 4">DSM 19922</strain>
    </source>
</reference>
<gene>
    <name evidence="3" type="ORF">QO018_000639</name>
</gene>
<dbReference type="EMBL" id="JAUSVU010000002">
    <property type="protein sequence ID" value="MDQ0531803.1"/>
    <property type="molecule type" value="Genomic_DNA"/>
</dbReference>
<feature type="coiled-coil region" evidence="1">
    <location>
        <begin position="100"/>
        <end position="130"/>
    </location>
</feature>
<organism evidence="3 4">
    <name type="scientific">Azospirillum picis</name>
    <dbReference type="NCBI Taxonomy" id="488438"/>
    <lineage>
        <taxon>Bacteria</taxon>
        <taxon>Pseudomonadati</taxon>
        <taxon>Pseudomonadota</taxon>
        <taxon>Alphaproteobacteria</taxon>
        <taxon>Rhodospirillales</taxon>
        <taxon>Azospirillaceae</taxon>
        <taxon>Azospirillum</taxon>
    </lineage>
</organism>
<keyword evidence="1" id="KW-0175">Coiled coil</keyword>
<feature type="compositionally biased region" description="Low complexity" evidence="2">
    <location>
        <begin position="68"/>
        <end position="84"/>
    </location>
</feature>
<proteinExistence type="predicted"/>
<protein>
    <recommendedName>
        <fullName evidence="5">Terminase small subunit</fullName>
    </recommendedName>
</protein>
<evidence type="ECO:0000256" key="2">
    <source>
        <dbReference type="SAM" id="MobiDB-lite"/>
    </source>
</evidence>
<accession>A0ABU0MEF2</accession>
<dbReference type="RefSeq" id="WP_209978717.1">
    <property type="nucleotide sequence ID" value="NZ_JAGINO010000002.1"/>
</dbReference>
<sequence length="203" mass="21615">MSNDRPDDLVGVTEAAAAVGVNKSTVSRYVSQGLLTNYGVSGRPLVSIAAVRALPVFLDPAKRRTSGSAPAAAPADADPAESAPRPVLPTTIAASVETTLANERIRKTRADADRAELENAKAQAQLVERDAAANAGFDLGPALMRLLDERAPDLANRLVGVVDYRTALGVIQDVDRQLLEKWKRQIETTMAEFGLTRTDGKPE</sequence>
<comment type="caution">
    <text evidence="3">The sequence shown here is derived from an EMBL/GenBank/DDBJ whole genome shotgun (WGS) entry which is preliminary data.</text>
</comment>
<evidence type="ECO:0000313" key="3">
    <source>
        <dbReference type="EMBL" id="MDQ0531803.1"/>
    </source>
</evidence>
<evidence type="ECO:0008006" key="5">
    <source>
        <dbReference type="Google" id="ProtNLM"/>
    </source>
</evidence>